<proteinExistence type="predicted"/>
<dbReference type="EMBL" id="HF584027">
    <property type="protein sequence ID" value="CCQ43524.1"/>
    <property type="molecule type" value="Genomic_DNA"/>
</dbReference>
<feature type="compositionally biased region" description="Low complexity" evidence="1">
    <location>
        <begin position="51"/>
        <end position="69"/>
    </location>
</feature>
<dbReference type="AlphaFoldDB" id="L8E8Q6"/>
<accession>L8E8Q6</accession>
<feature type="compositionally biased region" description="Pro residues" evidence="1">
    <location>
        <begin position="18"/>
        <end position="27"/>
    </location>
</feature>
<evidence type="ECO:0000256" key="1">
    <source>
        <dbReference type="SAM" id="MobiDB-lite"/>
    </source>
</evidence>
<dbReference type="OrthoDB" id="8922241at2759"/>
<organism evidence="2">
    <name type="scientific">Homo sapiens</name>
    <name type="common">Human</name>
    <dbReference type="NCBI Taxonomy" id="9606"/>
    <lineage>
        <taxon>Eukaryota</taxon>
        <taxon>Metazoa</taxon>
        <taxon>Chordata</taxon>
        <taxon>Craniata</taxon>
        <taxon>Vertebrata</taxon>
        <taxon>Euteleostomi</taxon>
        <taxon>Mammalia</taxon>
        <taxon>Eutheria</taxon>
        <taxon>Euarchontoglires</taxon>
        <taxon>Primates</taxon>
        <taxon>Haplorrhini</taxon>
        <taxon>Catarrhini</taxon>
        <taxon>Hominidae</taxon>
        <taxon>Homo</taxon>
    </lineage>
</organism>
<evidence type="ECO:0000313" key="2">
    <source>
        <dbReference type="EMBL" id="CCQ43524.1"/>
    </source>
</evidence>
<name>L8E8Q6_HUMAN</name>
<dbReference type="ChiTaRS" id="ZBTB7A">
    <property type="organism name" value="human"/>
</dbReference>
<reference evidence="2" key="1">
    <citation type="journal article" date="2013" name="PLoS ONE">
        <title>Direct detection of alternative open reading frames translation products in human significantly expands the proteome.</title>
        <authorList>
            <person name="Vanderperre B."/>
            <person name="Lucier J.-F."/>
            <person name="Motard J."/>
            <person name="Tremblay G."/>
            <person name="Vanderperre S."/>
            <person name="Wisztorski M."/>
            <person name="Salzet M."/>
            <person name="Boisvert F.-M."/>
            <person name="Roucou X."/>
        </authorList>
    </citation>
    <scope>NUCLEOTIDE SEQUENCE</scope>
</reference>
<feature type="region of interest" description="Disordered" evidence="1">
    <location>
        <begin position="1"/>
        <end position="29"/>
    </location>
</feature>
<feature type="region of interest" description="Disordered" evidence="1">
    <location>
        <begin position="50"/>
        <end position="69"/>
    </location>
</feature>
<protein>
    <submittedName>
        <fullName evidence="2">Alternative protein ZBTB7A</fullName>
    </submittedName>
</protein>
<gene>
    <name evidence="2" type="primary">ZBTB7A</name>
</gene>
<sequence>MGLPAGAPRSPSGTPQSPNTPVPPAWPPRSWTLDAPTLLRWVTGAPHLQGLRTTAPLPTPGTPLFTQRH</sequence>